<evidence type="ECO:0000313" key="4">
    <source>
        <dbReference type="Proteomes" id="UP000288388"/>
    </source>
</evidence>
<organism evidence="2 5">
    <name type="scientific">Enterococcus avium</name>
    <name type="common">Streptococcus avium</name>
    <dbReference type="NCBI Taxonomy" id="33945"/>
    <lineage>
        <taxon>Bacteria</taxon>
        <taxon>Bacillati</taxon>
        <taxon>Bacillota</taxon>
        <taxon>Bacilli</taxon>
        <taxon>Lactobacillales</taxon>
        <taxon>Enterococcaceae</taxon>
        <taxon>Enterococcus</taxon>
    </lineage>
</organism>
<dbReference type="EMBL" id="JARPWH010000014">
    <property type="protein sequence ID" value="MDT2401927.1"/>
    <property type="molecule type" value="Genomic_DNA"/>
</dbReference>
<protein>
    <submittedName>
        <fullName evidence="2">Uncharacterized protein</fullName>
    </submittedName>
</protein>
<evidence type="ECO:0000313" key="3">
    <source>
        <dbReference type="EMBL" id="RVU94252.1"/>
    </source>
</evidence>
<evidence type="ECO:0000313" key="5">
    <source>
        <dbReference type="Proteomes" id="UP001264335"/>
    </source>
</evidence>
<dbReference type="EMBL" id="JARPWY010000103">
    <property type="protein sequence ID" value="MDT2516760.1"/>
    <property type="molecule type" value="Genomic_DNA"/>
</dbReference>
<dbReference type="EMBL" id="RYZS01000001">
    <property type="protein sequence ID" value="RVU94252.1"/>
    <property type="molecule type" value="Genomic_DNA"/>
</dbReference>
<dbReference type="RefSeq" id="WP_016181060.1">
    <property type="nucleotide sequence ID" value="NZ_CAAKNX010000156.1"/>
</dbReference>
<reference evidence="3 4" key="1">
    <citation type="submission" date="2018-12" db="EMBL/GenBank/DDBJ databases">
        <title>A novel vanA-carrying plasmid in a clinical isolate of Enterococcus avium.</title>
        <authorList>
            <person name="Bernasconi O.J."/>
            <person name="Luzzaro F."/>
            <person name="Endimiani A."/>
        </authorList>
    </citation>
    <scope>NUCLEOTIDE SEQUENCE [LARGE SCALE GENOMIC DNA]</scope>
    <source>
        <strain evidence="3 4">LC0559/18</strain>
    </source>
</reference>
<dbReference type="Proteomes" id="UP001264335">
    <property type="component" value="Unassembled WGS sequence"/>
</dbReference>
<evidence type="ECO:0000313" key="2">
    <source>
        <dbReference type="EMBL" id="MDT2516760.1"/>
    </source>
</evidence>
<dbReference type="Proteomes" id="UP000288388">
    <property type="component" value="Unassembled WGS sequence"/>
</dbReference>
<dbReference type="Proteomes" id="UP001260773">
    <property type="component" value="Unassembled WGS sequence"/>
</dbReference>
<name>A0A2N8Q1B5_ENTAV</name>
<evidence type="ECO:0000313" key="1">
    <source>
        <dbReference type="EMBL" id="MDT2401927.1"/>
    </source>
</evidence>
<sequence length="83" mass="9055">MINKSADFFEAFGERLGVSVKLPRPDRKTKESIARTNKILGSYFLLSGVVFKKKSFVVLGIGCLANAAILSTDKSIETTSDKV</sequence>
<reference evidence="2 5" key="2">
    <citation type="submission" date="2023-03" db="EMBL/GenBank/DDBJ databases">
        <authorList>
            <person name="Shen W."/>
            <person name="Cai J."/>
        </authorList>
    </citation>
    <scope>NUCLEOTIDE SEQUENCE [LARGE SCALE GENOMIC DNA]</scope>
    <source>
        <strain evidence="1">P33-2</strain>
        <strain evidence="2 5">Y2</strain>
    </source>
</reference>
<gene>
    <name evidence="3" type="ORF">EK398_05020</name>
    <name evidence="1" type="ORF">P7D43_06055</name>
    <name evidence="2" type="ORF">P7D79_21295</name>
</gene>
<accession>A0A2N8Q1B5</accession>
<dbReference type="AlphaFoldDB" id="A0A2N8Q1B5"/>
<proteinExistence type="predicted"/>
<comment type="caution">
    <text evidence="2">The sequence shown here is derived from an EMBL/GenBank/DDBJ whole genome shotgun (WGS) entry which is preliminary data.</text>
</comment>